<dbReference type="GO" id="GO:0005811">
    <property type="term" value="C:lipid droplet"/>
    <property type="evidence" value="ECO:0007669"/>
    <property type="project" value="InterPro"/>
</dbReference>
<keyword evidence="4" id="KW-0472">Membrane</keyword>
<feature type="domain" description="Squalene cyclase N-terminal" evidence="6">
    <location>
        <begin position="102"/>
        <end position="360"/>
    </location>
</feature>
<dbReference type="InterPro" id="IPR032697">
    <property type="entry name" value="SQ_cyclase_N"/>
</dbReference>
<keyword evidence="4" id="KW-1133">Transmembrane helix</keyword>
<evidence type="ECO:0000256" key="1">
    <source>
        <dbReference type="ARBA" id="ARBA00009755"/>
    </source>
</evidence>
<dbReference type="InterPro" id="IPR032696">
    <property type="entry name" value="SQ_cyclase_C"/>
</dbReference>
<dbReference type="Pfam" id="PF13249">
    <property type="entry name" value="SQHop_cyclase_N"/>
    <property type="match status" value="1"/>
</dbReference>
<dbReference type="InterPro" id="IPR002365">
    <property type="entry name" value="Terpene_synthase_CS"/>
</dbReference>
<keyword evidence="3" id="KW-0413">Isomerase</keyword>
<evidence type="ECO:0000256" key="3">
    <source>
        <dbReference type="RuleBase" id="RU362003"/>
    </source>
</evidence>
<dbReference type="PANTHER" id="PTHR11764">
    <property type="entry name" value="TERPENE CYCLASE/MUTASE FAMILY MEMBER"/>
    <property type="match status" value="1"/>
</dbReference>
<comment type="caution">
    <text evidence="7">The sequence shown here is derived from an EMBL/GenBank/DDBJ whole genome shotgun (WGS) entry which is preliminary data.</text>
</comment>
<feature type="transmembrane region" description="Helical" evidence="4">
    <location>
        <begin position="608"/>
        <end position="628"/>
    </location>
</feature>
<dbReference type="GO" id="GO:0042300">
    <property type="term" value="F:beta-amyrin synthase activity"/>
    <property type="evidence" value="ECO:0007669"/>
    <property type="project" value="TreeGrafter"/>
</dbReference>
<reference evidence="8" key="1">
    <citation type="journal article" date="2019" name="Curr. Biol.">
        <title>Genome Sequence of Striga asiatica Provides Insight into the Evolution of Plant Parasitism.</title>
        <authorList>
            <person name="Yoshida S."/>
            <person name="Kim S."/>
            <person name="Wafula E.K."/>
            <person name="Tanskanen J."/>
            <person name="Kim Y.M."/>
            <person name="Honaas L."/>
            <person name="Yang Z."/>
            <person name="Spallek T."/>
            <person name="Conn C.E."/>
            <person name="Ichihashi Y."/>
            <person name="Cheong K."/>
            <person name="Cui S."/>
            <person name="Der J.P."/>
            <person name="Gundlach H."/>
            <person name="Jiao Y."/>
            <person name="Hori C."/>
            <person name="Ishida J.K."/>
            <person name="Kasahara H."/>
            <person name="Kiba T."/>
            <person name="Kim M.S."/>
            <person name="Koo N."/>
            <person name="Laohavisit A."/>
            <person name="Lee Y.H."/>
            <person name="Lumba S."/>
            <person name="McCourt P."/>
            <person name="Mortimer J.C."/>
            <person name="Mutuku J.M."/>
            <person name="Nomura T."/>
            <person name="Sasaki-Sekimoto Y."/>
            <person name="Seto Y."/>
            <person name="Wang Y."/>
            <person name="Wakatake T."/>
            <person name="Sakakibara H."/>
            <person name="Demura T."/>
            <person name="Yamaguchi S."/>
            <person name="Yoneyama K."/>
            <person name="Manabe R.I."/>
            <person name="Nelson D.C."/>
            <person name="Schulman A.H."/>
            <person name="Timko M.P."/>
            <person name="dePamphilis C.W."/>
            <person name="Choi D."/>
            <person name="Shirasu K."/>
        </authorList>
    </citation>
    <scope>NUCLEOTIDE SEQUENCE [LARGE SCALE GENOMIC DNA]</scope>
    <source>
        <strain evidence="8">cv. UVA1</strain>
    </source>
</reference>
<protein>
    <recommendedName>
        <fullName evidence="3">Terpene cyclase/mutase family member</fullName>
        <ecNumber evidence="3">5.4.99.-</ecNumber>
    </recommendedName>
</protein>
<evidence type="ECO:0000259" key="6">
    <source>
        <dbReference type="Pfam" id="PF13249"/>
    </source>
</evidence>
<dbReference type="PROSITE" id="PS01074">
    <property type="entry name" value="TERPENE_SYNTHASES"/>
    <property type="match status" value="1"/>
</dbReference>
<evidence type="ECO:0000313" key="8">
    <source>
        <dbReference type="Proteomes" id="UP000325081"/>
    </source>
</evidence>
<dbReference type="CDD" id="cd02892">
    <property type="entry name" value="SQCY_1"/>
    <property type="match status" value="1"/>
</dbReference>
<dbReference type="Gene3D" id="1.50.10.20">
    <property type="match status" value="2"/>
</dbReference>
<organism evidence="7 8">
    <name type="scientific">Striga asiatica</name>
    <name type="common">Asiatic witchweed</name>
    <name type="synonym">Buchnera asiatica</name>
    <dbReference type="NCBI Taxonomy" id="4170"/>
    <lineage>
        <taxon>Eukaryota</taxon>
        <taxon>Viridiplantae</taxon>
        <taxon>Streptophyta</taxon>
        <taxon>Embryophyta</taxon>
        <taxon>Tracheophyta</taxon>
        <taxon>Spermatophyta</taxon>
        <taxon>Magnoliopsida</taxon>
        <taxon>eudicotyledons</taxon>
        <taxon>Gunneridae</taxon>
        <taxon>Pentapetalae</taxon>
        <taxon>asterids</taxon>
        <taxon>lamiids</taxon>
        <taxon>Lamiales</taxon>
        <taxon>Orobanchaceae</taxon>
        <taxon>Buchnereae</taxon>
        <taxon>Striga</taxon>
    </lineage>
</organism>
<keyword evidence="4" id="KW-0812">Transmembrane</keyword>
<dbReference type="GO" id="GO:0016104">
    <property type="term" value="P:triterpenoid biosynthetic process"/>
    <property type="evidence" value="ECO:0007669"/>
    <property type="project" value="InterPro"/>
</dbReference>
<dbReference type="Proteomes" id="UP000325081">
    <property type="component" value="Unassembled WGS sequence"/>
</dbReference>
<comment type="similarity">
    <text evidence="1 3">Belongs to the terpene cyclase/mutase family.</text>
</comment>
<dbReference type="SUPFAM" id="SSF48239">
    <property type="entry name" value="Terpenoid cyclases/Protein prenyltransferases"/>
    <property type="match status" value="2"/>
</dbReference>
<evidence type="ECO:0000256" key="4">
    <source>
        <dbReference type="SAM" id="Phobius"/>
    </source>
</evidence>
<keyword evidence="2" id="KW-0677">Repeat</keyword>
<proteinExistence type="inferred from homology"/>
<dbReference type="PANTHER" id="PTHR11764:SF71">
    <property type="entry name" value="TERPENE CYCLASE_MUTASE FAMILY MEMBER"/>
    <property type="match status" value="1"/>
</dbReference>
<dbReference type="OrthoDB" id="21502at2759"/>
<keyword evidence="8" id="KW-1185">Reference proteome</keyword>
<name>A0A5A7QCV2_STRAF</name>
<dbReference type="EC" id="5.4.99.-" evidence="3"/>
<accession>A0A5A7QCV2</accession>
<dbReference type="InterPro" id="IPR018333">
    <property type="entry name" value="Squalene_cyclase"/>
</dbReference>
<evidence type="ECO:0000259" key="5">
    <source>
        <dbReference type="Pfam" id="PF13243"/>
    </source>
</evidence>
<evidence type="ECO:0000313" key="7">
    <source>
        <dbReference type="EMBL" id="GER42726.1"/>
    </source>
</evidence>
<dbReference type="NCBIfam" id="TIGR01787">
    <property type="entry name" value="squalene_cyclas"/>
    <property type="match status" value="1"/>
</dbReference>
<dbReference type="AlphaFoldDB" id="A0A5A7QCV2"/>
<sequence length="761" mass="87060">MWKLKIAEGHGPYLYSTNNFVGRQIWEYDPNGGTPDEREAFQKAREQFDENRKKGFHSCGDLFMRMQLKKESGIDLLGTPPVRIGEDEQVTYETATVAVKKALRLNRAVQASDGHWPAENAGPMFFTPPLIIALYISGAINTILTSEHKKELVRYIYNHQNEDGGWGFYIEGHSTMIGSALSYVALRLLGEGPDSGNGAISSARKWILDHGGATGIPSWGKTYLSVLGVYDWDGCNPLPPEFWLFPSFFPYHPAKMWCYCRTTYMPMSYLYGRKYHGPITDLVLSLRDEIHVKPYDRIDWNKARHDCCKDDLYYPHTFVQDLLWDSLNYFTEPVMRRWPLNKIRQKAMDKAIKYMRYGAEESRYITIGCVEKSLQMMCWWAHDPNGTEFKHHLARVPDYLWLAEDGMKMQSFGSQLWDSTLATQAVISTGMVEEYGDCLKKAHFYIKESQIKENPIGDYKGMYRHFTKGAWTFSDQDQGWVVSDCTSEALKCLLLLSQMPAEISGEKPDVERLYEAVNVLLYLQSPLSGGFAIWEPPIAQPYLQVLNPSELFADIVVEQEHVECTASIVQALLSFKRMHPGHREKEIELSVAKALHFLEEKQWPDGSWYGYWGICFLYGTFFVLGGLASAGKTYNNSAAVRKGVEFFLSTQNEEGGWGESLESCPSMKYTPLEGNHTNLVQTSWAMLGLMYGGQAERDPTPLHRAAKLLINAQMDDGDFPQQEITGVYMKNCMLHYAQYRNIFPLWALSEYRKRVWPSQSL</sequence>
<dbReference type="Pfam" id="PF13243">
    <property type="entry name" value="SQHop_cyclase_C"/>
    <property type="match status" value="1"/>
</dbReference>
<gene>
    <name evidence="7" type="ORF">STAS_19547</name>
</gene>
<dbReference type="InterPro" id="IPR008930">
    <property type="entry name" value="Terpenoid_cyclase/PrenylTrfase"/>
</dbReference>
<feature type="domain" description="Squalene cyclase C-terminal" evidence="5">
    <location>
        <begin position="414"/>
        <end position="753"/>
    </location>
</feature>
<dbReference type="EMBL" id="BKCP01006438">
    <property type="protein sequence ID" value="GER42726.1"/>
    <property type="molecule type" value="Genomic_DNA"/>
</dbReference>
<dbReference type="SFLD" id="SFLDG01016">
    <property type="entry name" value="Prenyltransferase_Like_2"/>
    <property type="match status" value="1"/>
</dbReference>
<dbReference type="FunFam" id="1.50.10.20:FF:000011">
    <property type="entry name" value="Terpene cyclase/mutase family member"/>
    <property type="match status" value="1"/>
</dbReference>
<evidence type="ECO:0000256" key="2">
    <source>
        <dbReference type="ARBA" id="ARBA00022737"/>
    </source>
</evidence>